<keyword evidence="2" id="KW-1003">Cell membrane</keyword>
<evidence type="ECO:0000256" key="6">
    <source>
        <dbReference type="ARBA" id="ARBA00022989"/>
    </source>
</evidence>
<evidence type="ECO:0000313" key="11">
    <source>
        <dbReference type="EMBL" id="SSX15825.1"/>
    </source>
</evidence>
<evidence type="ECO:0000256" key="5">
    <source>
        <dbReference type="ARBA" id="ARBA00022725"/>
    </source>
</evidence>
<evidence type="ECO:0000256" key="8">
    <source>
        <dbReference type="ARBA" id="ARBA00023170"/>
    </source>
</evidence>
<dbReference type="AlphaFoldDB" id="A0A336LGU8"/>
<dbReference type="PANTHER" id="PTHR21137">
    <property type="entry name" value="ODORANT RECEPTOR"/>
    <property type="match status" value="1"/>
</dbReference>
<dbReference type="GO" id="GO:0004984">
    <property type="term" value="F:olfactory receptor activity"/>
    <property type="evidence" value="ECO:0007669"/>
    <property type="project" value="InterPro"/>
</dbReference>
<organism evidence="11">
    <name type="scientific">Culicoides sonorensis</name>
    <name type="common">Biting midge</name>
    <dbReference type="NCBI Taxonomy" id="179676"/>
    <lineage>
        <taxon>Eukaryota</taxon>
        <taxon>Metazoa</taxon>
        <taxon>Ecdysozoa</taxon>
        <taxon>Arthropoda</taxon>
        <taxon>Hexapoda</taxon>
        <taxon>Insecta</taxon>
        <taxon>Pterygota</taxon>
        <taxon>Neoptera</taxon>
        <taxon>Endopterygota</taxon>
        <taxon>Diptera</taxon>
        <taxon>Nematocera</taxon>
        <taxon>Chironomoidea</taxon>
        <taxon>Ceratopogonidae</taxon>
        <taxon>Ceratopogoninae</taxon>
        <taxon>Culicoides</taxon>
        <taxon>Monoculicoides</taxon>
    </lineage>
</organism>
<dbReference type="EMBL" id="UFQS01003655">
    <property type="protein sequence ID" value="SSX15825.1"/>
    <property type="molecule type" value="Genomic_DNA"/>
</dbReference>
<evidence type="ECO:0000313" key="12">
    <source>
        <dbReference type="EMBL" id="SSX35171.1"/>
    </source>
</evidence>
<dbReference type="InterPro" id="IPR004117">
    <property type="entry name" value="7tm6_olfct_rcpt"/>
</dbReference>
<dbReference type="VEuPathDB" id="VectorBase:CSON009266"/>
<reference evidence="12" key="2">
    <citation type="submission" date="2018-07" db="EMBL/GenBank/DDBJ databases">
        <authorList>
            <person name="Quirk P.G."/>
            <person name="Krulwich T.A."/>
        </authorList>
    </citation>
    <scope>NUCLEOTIDE SEQUENCE</scope>
</reference>
<feature type="transmembrane region" description="Helical" evidence="10">
    <location>
        <begin position="159"/>
        <end position="178"/>
    </location>
</feature>
<evidence type="ECO:0000256" key="4">
    <source>
        <dbReference type="ARBA" id="ARBA00022692"/>
    </source>
</evidence>
<feature type="transmembrane region" description="Helical" evidence="10">
    <location>
        <begin position="82"/>
        <end position="104"/>
    </location>
</feature>
<keyword evidence="8" id="KW-0675">Receptor</keyword>
<keyword evidence="7 10" id="KW-0472">Membrane</keyword>
<protein>
    <submittedName>
        <fullName evidence="11">CSON009266 protein</fullName>
    </submittedName>
</protein>
<feature type="transmembrane region" description="Helical" evidence="10">
    <location>
        <begin position="16"/>
        <end position="43"/>
    </location>
</feature>
<comment type="subcellular location">
    <subcellularLocation>
        <location evidence="1">Cell membrane</location>
        <topology evidence="1">Multi-pass membrane protein</topology>
    </subcellularLocation>
</comment>
<feature type="transmembrane region" description="Helical" evidence="10">
    <location>
        <begin position="55"/>
        <end position="76"/>
    </location>
</feature>
<dbReference type="GO" id="GO:0005549">
    <property type="term" value="F:odorant binding"/>
    <property type="evidence" value="ECO:0007669"/>
    <property type="project" value="InterPro"/>
</dbReference>
<evidence type="ECO:0000256" key="2">
    <source>
        <dbReference type="ARBA" id="ARBA00022475"/>
    </source>
</evidence>
<sequence>MQNNHRFTRIVGKHNYFLNFLCVSILITLIILCGSLIVSPFIIKLITHNPFELPLPIYSIGIDFQSTTALVVNFVFQISTTVMVICVYAVIQCLVVLFIGSVTMQLEMLRINVRDFEQLILMRRNPNLIQIKLKKIIFEHNKILEFANDVENLFMYQHLLDLTSFSIAIVVCSFYAFIAKWYQGNINCMAVILVAFLNTALGELATIQNEKLNFEIYNNSWYLLDTKFQKMYMIFLQKSQKKHLFSCGGLRPFTIDIFASFCKSIYSYFIIVNDLARKYSM</sequence>
<dbReference type="OMA" id="GCIMSAT"/>
<keyword evidence="5" id="KW-0552">Olfaction</keyword>
<dbReference type="PANTHER" id="PTHR21137:SF35">
    <property type="entry name" value="ODORANT RECEPTOR 19A-RELATED"/>
    <property type="match status" value="1"/>
</dbReference>
<keyword evidence="4 10" id="KW-0812">Transmembrane</keyword>
<dbReference type="EMBL" id="UFQT01003655">
    <property type="protein sequence ID" value="SSX35171.1"/>
    <property type="molecule type" value="Genomic_DNA"/>
</dbReference>
<feature type="transmembrane region" description="Helical" evidence="10">
    <location>
        <begin position="184"/>
        <end position="201"/>
    </location>
</feature>
<evidence type="ECO:0000256" key="10">
    <source>
        <dbReference type="SAM" id="Phobius"/>
    </source>
</evidence>
<evidence type="ECO:0000256" key="7">
    <source>
        <dbReference type="ARBA" id="ARBA00023136"/>
    </source>
</evidence>
<evidence type="ECO:0000256" key="9">
    <source>
        <dbReference type="ARBA" id="ARBA00023224"/>
    </source>
</evidence>
<accession>A0A336LGU8</accession>
<gene>
    <name evidence="11" type="primary">CSON009266</name>
</gene>
<dbReference type="GO" id="GO:0005886">
    <property type="term" value="C:plasma membrane"/>
    <property type="evidence" value="ECO:0007669"/>
    <property type="project" value="UniProtKB-SubCell"/>
</dbReference>
<dbReference type="GO" id="GO:0007165">
    <property type="term" value="P:signal transduction"/>
    <property type="evidence" value="ECO:0007669"/>
    <property type="project" value="UniProtKB-KW"/>
</dbReference>
<reference evidence="11" key="1">
    <citation type="submission" date="2018-04" db="EMBL/GenBank/DDBJ databases">
        <authorList>
            <person name="Go L.Y."/>
            <person name="Mitchell J.A."/>
        </authorList>
    </citation>
    <scope>NUCLEOTIDE SEQUENCE</scope>
    <source>
        <tissue evidence="11">Whole organism</tissue>
    </source>
</reference>
<keyword evidence="9" id="KW-0807">Transducer</keyword>
<keyword evidence="3" id="KW-0716">Sensory transduction</keyword>
<name>A0A336LGU8_CULSO</name>
<dbReference type="Pfam" id="PF02949">
    <property type="entry name" value="7tm_6"/>
    <property type="match status" value="1"/>
</dbReference>
<evidence type="ECO:0000256" key="3">
    <source>
        <dbReference type="ARBA" id="ARBA00022606"/>
    </source>
</evidence>
<keyword evidence="6 10" id="KW-1133">Transmembrane helix</keyword>
<evidence type="ECO:0000256" key="1">
    <source>
        <dbReference type="ARBA" id="ARBA00004651"/>
    </source>
</evidence>
<proteinExistence type="predicted"/>